<proteinExistence type="predicted"/>
<organism evidence="3 4">
    <name type="scientific">Thraustotheca clavata</name>
    <dbReference type="NCBI Taxonomy" id="74557"/>
    <lineage>
        <taxon>Eukaryota</taxon>
        <taxon>Sar</taxon>
        <taxon>Stramenopiles</taxon>
        <taxon>Oomycota</taxon>
        <taxon>Saprolegniomycetes</taxon>
        <taxon>Saprolegniales</taxon>
        <taxon>Achlyaceae</taxon>
        <taxon>Thraustotheca</taxon>
    </lineage>
</organism>
<keyword evidence="1" id="KW-1133">Transmembrane helix</keyword>
<gene>
    <name evidence="3" type="ORF">THRCLA_21008</name>
</gene>
<keyword evidence="1" id="KW-0812">Transmembrane</keyword>
<evidence type="ECO:0000313" key="4">
    <source>
        <dbReference type="Proteomes" id="UP000243217"/>
    </source>
</evidence>
<sequence>MKRFLSVFLLAFLAIVSADAPWNTSACKLCATSGNCDTAYNNTTGKFCGLVLAKEYCCCSTSQVCPAPGETTCNCLPATTTGADYYGNFTKTKQVLVLIFLGFLLFGCVLLCERLGLKAPTRRDGYTSIESAHYPG</sequence>
<accession>A0A1W0A117</accession>
<name>A0A1W0A117_9STRA</name>
<reference evidence="3 4" key="1">
    <citation type="journal article" date="2014" name="Genome Biol. Evol.">
        <title>The secreted proteins of Achlya hypogyna and Thraustotheca clavata identify the ancestral oomycete secretome and reveal gene acquisitions by horizontal gene transfer.</title>
        <authorList>
            <person name="Misner I."/>
            <person name="Blouin N."/>
            <person name="Leonard G."/>
            <person name="Richards T.A."/>
            <person name="Lane C.E."/>
        </authorList>
    </citation>
    <scope>NUCLEOTIDE SEQUENCE [LARGE SCALE GENOMIC DNA]</scope>
    <source>
        <strain evidence="3 4">ATCC 34112</strain>
    </source>
</reference>
<comment type="caution">
    <text evidence="3">The sequence shown here is derived from an EMBL/GenBank/DDBJ whole genome shotgun (WGS) entry which is preliminary data.</text>
</comment>
<keyword evidence="1" id="KW-0472">Membrane</keyword>
<keyword evidence="4" id="KW-1185">Reference proteome</keyword>
<protein>
    <recommendedName>
        <fullName evidence="5">Secreted protein</fullName>
    </recommendedName>
</protein>
<evidence type="ECO:0008006" key="5">
    <source>
        <dbReference type="Google" id="ProtNLM"/>
    </source>
</evidence>
<dbReference type="EMBL" id="JNBS01000704">
    <property type="protein sequence ID" value="OQS03982.1"/>
    <property type="molecule type" value="Genomic_DNA"/>
</dbReference>
<evidence type="ECO:0000256" key="1">
    <source>
        <dbReference type="SAM" id="Phobius"/>
    </source>
</evidence>
<dbReference type="OrthoDB" id="10372111at2759"/>
<feature type="chain" id="PRO_5013297561" description="Secreted protein" evidence="2">
    <location>
        <begin position="19"/>
        <end position="136"/>
    </location>
</feature>
<dbReference type="Proteomes" id="UP000243217">
    <property type="component" value="Unassembled WGS sequence"/>
</dbReference>
<feature type="signal peptide" evidence="2">
    <location>
        <begin position="1"/>
        <end position="18"/>
    </location>
</feature>
<dbReference type="AlphaFoldDB" id="A0A1W0A117"/>
<feature type="transmembrane region" description="Helical" evidence="1">
    <location>
        <begin position="95"/>
        <end position="112"/>
    </location>
</feature>
<evidence type="ECO:0000256" key="2">
    <source>
        <dbReference type="SAM" id="SignalP"/>
    </source>
</evidence>
<evidence type="ECO:0000313" key="3">
    <source>
        <dbReference type="EMBL" id="OQS03982.1"/>
    </source>
</evidence>
<keyword evidence="2" id="KW-0732">Signal</keyword>